<name>A0ABR1RM43_9PEZI</name>
<dbReference type="EMBL" id="JAQQWI010000012">
    <property type="protein sequence ID" value="KAK8016013.1"/>
    <property type="molecule type" value="Genomic_DNA"/>
</dbReference>
<evidence type="ECO:0000313" key="4">
    <source>
        <dbReference type="EMBL" id="KAK8016013.1"/>
    </source>
</evidence>
<evidence type="ECO:0000256" key="1">
    <source>
        <dbReference type="ARBA" id="ARBA00022737"/>
    </source>
</evidence>
<sequence length="671" mass="76506">MYAEETTVGSTRETGQDNTVLPGDIFWAAAHSFLHSPVDVFNLARTCRDHWKLLETEIYRTDVLFHKTCLDKSEPTNAEDWHVIMEEKPYDSDDAEDVEFDLAYWEEHVEITWLRPLSAPKWRPLTALQWAAVAGAEAVAERTITVAERIWPDYIFLKHLDSLNSAIHFAAWYGNTGILKLLSQVRHGGVMPDMTALSGATWSANVPGTVDHQLRDVFRYINPSIAQFPEEFFIHCFRRDFGLDATVIAILRGHAGTAEYLINSFYDNERTVEIAKIANDEDHEQDTDTPLMWAVARPNNDAIIECLLRHGADVALRDKASRDALLWAVLFHAHENALRLVKMGVRLGHDFWRTQIAPDYNGYKACALGLCMEDDAFLPCTKLILQSHPDFPEELLRYCMFHAVSDASKNQATLRWLIGRGVGSGPLQEGELGGDDRGRNPNTGKLGLSILHYIAGSDVLPLDLLSAAFEKRPQDINVVSRHGHTPLSMALKLGIHSDKVAFLLANGADPEACRPGDQRDLLMAVKKGIRPSVIRQLQASLDVRTKSKRCKRSWASEGFHSRKWTYTAKQAKRLQNQGVDYRTVDACIRLGLSIDDIIRLPSQGKSAEEECRRLRDKMKVERQVRSEQFERTYEDMQERRRRKSLRRHRLGMYHIPNRTDRFEFYLRHPEG</sequence>
<dbReference type="PANTHER" id="PTHR24173:SF74">
    <property type="entry name" value="ANKYRIN REPEAT DOMAIN-CONTAINING PROTEIN 16"/>
    <property type="match status" value="1"/>
</dbReference>
<dbReference type="InterPro" id="IPR036770">
    <property type="entry name" value="Ankyrin_rpt-contain_sf"/>
</dbReference>
<keyword evidence="5" id="KW-1185">Reference proteome</keyword>
<protein>
    <recommendedName>
        <fullName evidence="6">Ankyrin</fullName>
    </recommendedName>
</protein>
<dbReference type="Gene3D" id="1.25.40.20">
    <property type="entry name" value="Ankyrin repeat-containing domain"/>
    <property type="match status" value="1"/>
</dbReference>
<evidence type="ECO:0008006" key="6">
    <source>
        <dbReference type="Google" id="ProtNLM"/>
    </source>
</evidence>
<organism evidence="4 5">
    <name type="scientific">Apiospora marii</name>
    <dbReference type="NCBI Taxonomy" id="335849"/>
    <lineage>
        <taxon>Eukaryota</taxon>
        <taxon>Fungi</taxon>
        <taxon>Dikarya</taxon>
        <taxon>Ascomycota</taxon>
        <taxon>Pezizomycotina</taxon>
        <taxon>Sordariomycetes</taxon>
        <taxon>Xylariomycetidae</taxon>
        <taxon>Amphisphaeriales</taxon>
        <taxon>Apiosporaceae</taxon>
        <taxon>Apiospora</taxon>
    </lineage>
</organism>
<proteinExistence type="predicted"/>
<dbReference type="PROSITE" id="PS50088">
    <property type="entry name" value="ANK_REPEAT"/>
    <property type="match status" value="2"/>
</dbReference>
<dbReference type="SUPFAM" id="SSF48403">
    <property type="entry name" value="Ankyrin repeat"/>
    <property type="match status" value="1"/>
</dbReference>
<feature type="repeat" description="ANK" evidence="3">
    <location>
        <begin position="286"/>
        <end position="319"/>
    </location>
</feature>
<accession>A0ABR1RM43</accession>
<evidence type="ECO:0000256" key="2">
    <source>
        <dbReference type="ARBA" id="ARBA00023043"/>
    </source>
</evidence>
<dbReference type="Proteomes" id="UP001396898">
    <property type="component" value="Unassembled WGS sequence"/>
</dbReference>
<feature type="repeat" description="ANK" evidence="3">
    <location>
        <begin position="482"/>
        <end position="515"/>
    </location>
</feature>
<reference evidence="4 5" key="1">
    <citation type="submission" date="2023-01" db="EMBL/GenBank/DDBJ databases">
        <title>Analysis of 21 Apiospora genomes using comparative genomics revels a genus with tremendous synthesis potential of carbohydrate active enzymes and secondary metabolites.</title>
        <authorList>
            <person name="Sorensen T."/>
        </authorList>
    </citation>
    <scope>NUCLEOTIDE SEQUENCE [LARGE SCALE GENOMIC DNA]</scope>
    <source>
        <strain evidence="4 5">CBS 20057</strain>
    </source>
</reference>
<gene>
    <name evidence="4" type="ORF">PG991_008901</name>
</gene>
<evidence type="ECO:0000256" key="3">
    <source>
        <dbReference type="PROSITE-ProRule" id="PRU00023"/>
    </source>
</evidence>
<dbReference type="Pfam" id="PF00023">
    <property type="entry name" value="Ank"/>
    <property type="match status" value="1"/>
</dbReference>
<keyword evidence="1" id="KW-0677">Repeat</keyword>
<dbReference type="PROSITE" id="PS50297">
    <property type="entry name" value="ANK_REP_REGION"/>
    <property type="match status" value="1"/>
</dbReference>
<dbReference type="PANTHER" id="PTHR24173">
    <property type="entry name" value="ANKYRIN REPEAT CONTAINING"/>
    <property type="match status" value="1"/>
</dbReference>
<dbReference type="SMART" id="SM00248">
    <property type="entry name" value="ANK"/>
    <property type="match status" value="4"/>
</dbReference>
<keyword evidence="2 3" id="KW-0040">ANK repeat</keyword>
<evidence type="ECO:0000313" key="5">
    <source>
        <dbReference type="Proteomes" id="UP001396898"/>
    </source>
</evidence>
<dbReference type="InterPro" id="IPR002110">
    <property type="entry name" value="Ankyrin_rpt"/>
</dbReference>
<comment type="caution">
    <text evidence="4">The sequence shown here is derived from an EMBL/GenBank/DDBJ whole genome shotgun (WGS) entry which is preliminary data.</text>
</comment>